<protein>
    <submittedName>
        <fullName evidence="1">Uncharacterized protein</fullName>
    </submittedName>
</protein>
<feature type="non-terminal residue" evidence="1">
    <location>
        <position position="54"/>
    </location>
</feature>
<dbReference type="EMBL" id="JASPKZ010000638">
    <property type="protein sequence ID" value="KAJ9599706.1"/>
    <property type="molecule type" value="Genomic_DNA"/>
</dbReference>
<organism evidence="1 2">
    <name type="scientific">Diploptera punctata</name>
    <name type="common">Pacific beetle cockroach</name>
    <dbReference type="NCBI Taxonomy" id="6984"/>
    <lineage>
        <taxon>Eukaryota</taxon>
        <taxon>Metazoa</taxon>
        <taxon>Ecdysozoa</taxon>
        <taxon>Arthropoda</taxon>
        <taxon>Hexapoda</taxon>
        <taxon>Insecta</taxon>
        <taxon>Pterygota</taxon>
        <taxon>Neoptera</taxon>
        <taxon>Polyneoptera</taxon>
        <taxon>Dictyoptera</taxon>
        <taxon>Blattodea</taxon>
        <taxon>Blaberoidea</taxon>
        <taxon>Blaberidae</taxon>
        <taxon>Diplopterinae</taxon>
        <taxon>Diploptera</taxon>
    </lineage>
</organism>
<accession>A0AAD8AIM5</accession>
<evidence type="ECO:0000313" key="2">
    <source>
        <dbReference type="Proteomes" id="UP001233999"/>
    </source>
</evidence>
<keyword evidence="2" id="KW-1185">Reference proteome</keyword>
<name>A0AAD8AIM5_DIPPU</name>
<feature type="non-terminal residue" evidence="1">
    <location>
        <position position="1"/>
    </location>
</feature>
<dbReference type="AlphaFoldDB" id="A0AAD8AIM5"/>
<reference evidence="1" key="1">
    <citation type="journal article" date="2023" name="IScience">
        <title>Live-bearing cockroach genome reveals convergent evolutionary mechanisms linked to viviparity in insects and beyond.</title>
        <authorList>
            <person name="Fouks B."/>
            <person name="Harrison M.C."/>
            <person name="Mikhailova A.A."/>
            <person name="Marchal E."/>
            <person name="English S."/>
            <person name="Carruthers M."/>
            <person name="Jennings E.C."/>
            <person name="Chiamaka E.L."/>
            <person name="Frigard R.A."/>
            <person name="Pippel M."/>
            <person name="Attardo G.M."/>
            <person name="Benoit J.B."/>
            <person name="Bornberg-Bauer E."/>
            <person name="Tobe S.S."/>
        </authorList>
    </citation>
    <scope>NUCLEOTIDE SEQUENCE</scope>
    <source>
        <strain evidence="1">Stay&amp;Tobe</strain>
    </source>
</reference>
<gene>
    <name evidence="1" type="ORF">L9F63_026445</name>
</gene>
<comment type="caution">
    <text evidence="1">The sequence shown here is derived from an EMBL/GenBank/DDBJ whole genome shotgun (WGS) entry which is preliminary data.</text>
</comment>
<dbReference type="Proteomes" id="UP001233999">
    <property type="component" value="Unassembled WGS sequence"/>
</dbReference>
<proteinExistence type="predicted"/>
<sequence length="54" mass="6292">RRTAWLIPRCRFPTLGSSAVRFAMPRFSGRWPKGSYVASRIHILQMDMTPVWLS</sequence>
<evidence type="ECO:0000313" key="1">
    <source>
        <dbReference type="EMBL" id="KAJ9599706.1"/>
    </source>
</evidence>
<reference evidence="1" key="2">
    <citation type="submission" date="2023-05" db="EMBL/GenBank/DDBJ databases">
        <authorList>
            <person name="Fouks B."/>
        </authorList>
    </citation>
    <scope>NUCLEOTIDE SEQUENCE</scope>
    <source>
        <strain evidence="1">Stay&amp;Tobe</strain>
        <tissue evidence="1">Testes</tissue>
    </source>
</reference>